<evidence type="ECO:0000313" key="3">
    <source>
        <dbReference type="Proteomes" id="UP000606786"/>
    </source>
</evidence>
<gene>
    <name evidence="2" type="ORF">CCAP1982_LOCUS10939</name>
</gene>
<evidence type="ECO:0000313" key="2">
    <source>
        <dbReference type="EMBL" id="CAD7002450.1"/>
    </source>
</evidence>
<keyword evidence="1" id="KW-0472">Membrane</keyword>
<protein>
    <submittedName>
        <fullName evidence="2">(Mediterranean fruit fly) hypothetical protein</fullName>
    </submittedName>
</protein>
<dbReference type="AlphaFoldDB" id="A0A811UU12"/>
<feature type="transmembrane region" description="Helical" evidence="1">
    <location>
        <begin position="88"/>
        <end position="107"/>
    </location>
</feature>
<proteinExistence type="predicted"/>
<feature type="transmembrane region" description="Helical" evidence="1">
    <location>
        <begin position="57"/>
        <end position="82"/>
    </location>
</feature>
<accession>A0A811UU12</accession>
<keyword evidence="1" id="KW-0812">Transmembrane</keyword>
<keyword evidence="1" id="KW-1133">Transmembrane helix</keyword>
<name>A0A811UU12_CERCA</name>
<evidence type="ECO:0000256" key="1">
    <source>
        <dbReference type="SAM" id="Phobius"/>
    </source>
</evidence>
<comment type="caution">
    <text evidence="2">The sequence shown here is derived from an EMBL/GenBank/DDBJ whole genome shotgun (WGS) entry which is preliminary data.</text>
</comment>
<dbReference type="EMBL" id="CAJHJT010000034">
    <property type="protein sequence ID" value="CAD7002450.1"/>
    <property type="molecule type" value="Genomic_DNA"/>
</dbReference>
<keyword evidence="3" id="KW-1185">Reference proteome</keyword>
<reference evidence="2" key="1">
    <citation type="submission" date="2020-11" db="EMBL/GenBank/DDBJ databases">
        <authorList>
            <person name="Whitehead M."/>
        </authorList>
    </citation>
    <scope>NUCLEOTIDE SEQUENCE</scope>
    <source>
        <strain evidence="2">EGII</strain>
    </source>
</reference>
<organism evidence="2 3">
    <name type="scientific">Ceratitis capitata</name>
    <name type="common">Mediterranean fruit fly</name>
    <name type="synonym">Tephritis capitata</name>
    <dbReference type="NCBI Taxonomy" id="7213"/>
    <lineage>
        <taxon>Eukaryota</taxon>
        <taxon>Metazoa</taxon>
        <taxon>Ecdysozoa</taxon>
        <taxon>Arthropoda</taxon>
        <taxon>Hexapoda</taxon>
        <taxon>Insecta</taxon>
        <taxon>Pterygota</taxon>
        <taxon>Neoptera</taxon>
        <taxon>Endopterygota</taxon>
        <taxon>Diptera</taxon>
        <taxon>Brachycera</taxon>
        <taxon>Muscomorpha</taxon>
        <taxon>Tephritoidea</taxon>
        <taxon>Tephritidae</taxon>
        <taxon>Ceratitis</taxon>
        <taxon>Ceratitis</taxon>
    </lineage>
</organism>
<sequence length="109" mass="12736">MQQQDRRAAILHKRLPHKRLMAFIACSIVSAWRRVGRRTRALYFSRLQWARMSSYSTYKYTLCLSAAGWHTYILNICCILIAFKCCGFLFLFFCCALFSSNLVIPVVEL</sequence>
<dbReference type="Proteomes" id="UP000606786">
    <property type="component" value="Unassembled WGS sequence"/>
</dbReference>